<feature type="region of interest" description="Disordered" evidence="6">
    <location>
        <begin position="1"/>
        <end position="21"/>
    </location>
</feature>
<evidence type="ECO:0000256" key="1">
    <source>
        <dbReference type="ARBA" id="ARBA00004141"/>
    </source>
</evidence>
<evidence type="ECO:0000256" key="5">
    <source>
        <dbReference type="ARBA" id="ARBA00023136"/>
    </source>
</evidence>
<dbReference type="InterPro" id="IPR002549">
    <property type="entry name" value="AI-2E-like"/>
</dbReference>
<organism evidence="8 9">
    <name type="scientific">Rubrimonas cliftonensis</name>
    <dbReference type="NCBI Taxonomy" id="89524"/>
    <lineage>
        <taxon>Bacteria</taxon>
        <taxon>Pseudomonadati</taxon>
        <taxon>Pseudomonadota</taxon>
        <taxon>Alphaproteobacteria</taxon>
        <taxon>Rhodobacterales</taxon>
        <taxon>Paracoccaceae</taxon>
        <taxon>Rubrimonas</taxon>
    </lineage>
</organism>
<dbReference type="GO" id="GO:0055085">
    <property type="term" value="P:transmembrane transport"/>
    <property type="evidence" value="ECO:0007669"/>
    <property type="project" value="TreeGrafter"/>
</dbReference>
<dbReference type="OrthoDB" id="9799225at2"/>
<accession>A0A1H4CJT1</accession>
<feature type="transmembrane region" description="Helical" evidence="7">
    <location>
        <begin position="281"/>
        <end position="300"/>
    </location>
</feature>
<keyword evidence="4 7" id="KW-1133">Transmembrane helix</keyword>
<dbReference type="EMBL" id="FNQM01000007">
    <property type="protein sequence ID" value="SEA60598.1"/>
    <property type="molecule type" value="Genomic_DNA"/>
</dbReference>
<evidence type="ECO:0000256" key="4">
    <source>
        <dbReference type="ARBA" id="ARBA00022989"/>
    </source>
</evidence>
<feature type="transmembrane region" description="Helical" evidence="7">
    <location>
        <begin position="215"/>
        <end position="237"/>
    </location>
</feature>
<dbReference type="RefSeq" id="WP_093254066.1">
    <property type="nucleotide sequence ID" value="NZ_FNQM01000007.1"/>
</dbReference>
<keyword evidence="3 7" id="KW-0812">Transmembrane</keyword>
<reference evidence="8 9" key="1">
    <citation type="submission" date="2016-10" db="EMBL/GenBank/DDBJ databases">
        <authorList>
            <person name="de Groot N.N."/>
        </authorList>
    </citation>
    <scope>NUCLEOTIDE SEQUENCE [LARGE SCALE GENOMIC DNA]</scope>
    <source>
        <strain evidence="8 9">DSM 15345</strain>
    </source>
</reference>
<gene>
    <name evidence="8" type="ORF">SAMN05444370_107108</name>
</gene>
<evidence type="ECO:0000313" key="8">
    <source>
        <dbReference type="EMBL" id="SEA60598.1"/>
    </source>
</evidence>
<keyword evidence="9" id="KW-1185">Reference proteome</keyword>
<comment type="similarity">
    <text evidence="2">Belongs to the autoinducer-2 exporter (AI-2E) (TC 2.A.86) family.</text>
</comment>
<keyword evidence="5 7" id="KW-0472">Membrane</keyword>
<dbReference type="Proteomes" id="UP000198703">
    <property type="component" value="Unassembled WGS sequence"/>
</dbReference>
<name>A0A1H4CJT1_9RHOB</name>
<evidence type="ECO:0000256" key="3">
    <source>
        <dbReference type="ARBA" id="ARBA00022692"/>
    </source>
</evidence>
<evidence type="ECO:0000256" key="7">
    <source>
        <dbReference type="SAM" id="Phobius"/>
    </source>
</evidence>
<comment type="subcellular location">
    <subcellularLocation>
        <location evidence="1">Membrane</location>
        <topology evidence="1">Multi-pass membrane protein</topology>
    </subcellularLocation>
</comment>
<dbReference type="Pfam" id="PF01594">
    <property type="entry name" value="AI-2E_transport"/>
    <property type="match status" value="1"/>
</dbReference>
<evidence type="ECO:0000256" key="6">
    <source>
        <dbReference type="SAM" id="MobiDB-lite"/>
    </source>
</evidence>
<feature type="transmembrane region" description="Helical" evidence="7">
    <location>
        <begin position="54"/>
        <end position="72"/>
    </location>
</feature>
<dbReference type="GO" id="GO:0016020">
    <property type="term" value="C:membrane"/>
    <property type="evidence" value="ECO:0007669"/>
    <property type="project" value="UniProtKB-SubCell"/>
</dbReference>
<protein>
    <submittedName>
        <fullName evidence="8">Predicted PurR-regulated permease PerM</fullName>
    </submittedName>
</protein>
<dbReference type="AlphaFoldDB" id="A0A1H4CJT1"/>
<feature type="transmembrane region" description="Helical" evidence="7">
    <location>
        <begin position="84"/>
        <end position="104"/>
    </location>
</feature>
<evidence type="ECO:0000313" key="9">
    <source>
        <dbReference type="Proteomes" id="UP000198703"/>
    </source>
</evidence>
<sequence>MPRQTTLETQADETAAPQPDRPRRRMTLRDLFYGLGFVVLLIAALTLGRPYLTPIAVAVLIWFLINALADALSFRAPALPRAVCTAAAMGVLLVGVLAVIQIVARNVGALTEGLAGVDERLLAAANQAMAAVGLAGPIDLEAILSGYDLEGVLTRVLSAARELVGGVALVFLYVMFLLVDQRYYEAKLRALAPDPERRAWLRATLKHIADETRAYLWLMTLISLGVGVATGLTLWVFGVAGAAFWGFLAFGLNFIPTIGSILGVAIPCVYALLQFEDPSRLLVLIPVLAAIQFTAGEVVLPRVMGDRLNLSGFVILLLLVVWGAMWGPAGMFLAIPITVILMIVFSQFPRTRPIALALSRSGRLAEPLDPVEDRR</sequence>
<feature type="transmembrane region" description="Helical" evidence="7">
    <location>
        <begin position="312"/>
        <end position="345"/>
    </location>
</feature>
<dbReference type="STRING" id="89524.SAMN05444370_107108"/>
<feature type="transmembrane region" description="Helical" evidence="7">
    <location>
        <begin position="163"/>
        <end position="179"/>
    </location>
</feature>
<feature type="transmembrane region" description="Helical" evidence="7">
    <location>
        <begin position="243"/>
        <end position="269"/>
    </location>
</feature>
<proteinExistence type="inferred from homology"/>
<feature type="transmembrane region" description="Helical" evidence="7">
    <location>
        <begin position="31"/>
        <end position="48"/>
    </location>
</feature>
<evidence type="ECO:0000256" key="2">
    <source>
        <dbReference type="ARBA" id="ARBA00009773"/>
    </source>
</evidence>
<dbReference type="PANTHER" id="PTHR21716">
    <property type="entry name" value="TRANSMEMBRANE PROTEIN"/>
    <property type="match status" value="1"/>
</dbReference>
<dbReference type="PANTHER" id="PTHR21716:SF64">
    <property type="entry name" value="AI-2 TRANSPORT PROTEIN TQSA"/>
    <property type="match status" value="1"/>
</dbReference>